<name>A0AA36DL83_CYLNA</name>
<dbReference type="InterPro" id="IPR015897">
    <property type="entry name" value="CHK_kinase-like"/>
</dbReference>
<dbReference type="Proteomes" id="UP001176961">
    <property type="component" value="Unassembled WGS sequence"/>
</dbReference>
<dbReference type="EMBL" id="CATQJL010000001">
    <property type="protein sequence ID" value="CAJ0588409.1"/>
    <property type="molecule type" value="Genomic_DNA"/>
</dbReference>
<reference evidence="2" key="1">
    <citation type="submission" date="2023-07" db="EMBL/GenBank/DDBJ databases">
        <authorList>
            <consortium name="CYATHOMIX"/>
        </authorList>
    </citation>
    <scope>NUCLEOTIDE SEQUENCE</scope>
    <source>
        <strain evidence="2">N/A</strain>
    </source>
</reference>
<dbReference type="PANTHER" id="PTHR23020:SF8">
    <property type="entry name" value="CHK KINASE-LIKE DOMAIN-CONTAINING PROTEIN"/>
    <property type="match status" value="1"/>
</dbReference>
<dbReference type="AlphaFoldDB" id="A0AA36DL83"/>
<evidence type="ECO:0000313" key="3">
    <source>
        <dbReference type="Proteomes" id="UP001176961"/>
    </source>
</evidence>
<dbReference type="SMART" id="SM00587">
    <property type="entry name" value="CHK"/>
    <property type="match status" value="1"/>
</dbReference>
<comment type="caution">
    <text evidence="2">The sequence shown here is derived from an EMBL/GenBank/DDBJ whole genome shotgun (WGS) entry which is preliminary data.</text>
</comment>
<dbReference type="PANTHER" id="PTHR23020">
    <property type="entry name" value="UNCHARACTERIZED NUCLEAR HORMONE RECEPTOR-RELATED"/>
    <property type="match status" value="1"/>
</dbReference>
<dbReference type="Pfam" id="PF07914">
    <property type="entry name" value="DUF1679"/>
    <property type="match status" value="1"/>
</dbReference>
<dbReference type="Gene3D" id="3.90.1200.10">
    <property type="match status" value="1"/>
</dbReference>
<dbReference type="InterPro" id="IPR012877">
    <property type="entry name" value="Dhs-27"/>
</dbReference>
<evidence type="ECO:0000313" key="2">
    <source>
        <dbReference type="EMBL" id="CAJ0588409.1"/>
    </source>
</evidence>
<dbReference type="InterPro" id="IPR011009">
    <property type="entry name" value="Kinase-like_dom_sf"/>
</dbReference>
<proteinExistence type="predicted"/>
<gene>
    <name evidence="2" type="ORF">CYNAS_LOCUS392</name>
</gene>
<organism evidence="2 3">
    <name type="scientific">Cylicocyclus nassatus</name>
    <name type="common">Nematode worm</name>
    <dbReference type="NCBI Taxonomy" id="53992"/>
    <lineage>
        <taxon>Eukaryota</taxon>
        <taxon>Metazoa</taxon>
        <taxon>Ecdysozoa</taxon>
        <taxon>Nematoda</taxon>
        <taxon>Chromadorea</taxon>
        <taxon>Rhabditida</taxon>
        <taxon>Rhabditina</taxon>
        <taxon>Rhabditomorpha</taxon>
        <taxon>Strongyloidea</taxon>
        <taxon>Strongylidae</taxon>
        <taxon>Cylicocyclus</taxon>
    </lineage>
</organism>
<feature type="domain" description="CHK kinase-like" evidence="1">
    <location>
        <begin position="154"/>
        <end position="339"/>
    </location>
</feature>
<sequence>MSLYTPANGLFGTHVTWEDIKEVMQKELNTNSSFGSNKTATNIGEGKGFMSRIVLIEPDWQNKDKKLPERFIAKLLTMLAMQQLTEGLANMSKGVEDKFSTEQFVLAYEDRLKKLHNSEVVLYGHLMKLSEGKFPTPHIYHAKKFSESNPLKGYILMEYKEKAETLTMLQNVSLENIKEVLRAVAVMEAMSLKFTPEEKKEFREQHFTWGFQNVLSKDVLSAMVKAPQMFNMAVNAEKLEKYPPDIMNLAWADQLSDELGMQRVICHGDLWSANILWNKKESGELTLSALVDFQTAHLGCPAGDLTRLFGSCLSGKDRREHWEELLESFYSYLQEEVVENEMPYTLEQLKESYRRFLPFGGFLVLPMFGALLEMVSKSPDEEFKNQCLATALEKIACMVEDVVEYHERNLKLKSDIPDEHIICSKN</sequence>
<accession>A0AA36DL83</accession>
<keyword evidence="3" id="KW-1185">Reference proteome</keyword>
<dbReference type="SUPFAM" id="SSF56112">
    <property type="entry name" value="Protein kinase-like (PK-like)"/>
    <property type="match status" value="1"/>
</dbReference>
<evidence type="ECO:0000259" key="1">
    <source>
        <dbReference type="SMART" id="SM00587"/>
    </source>
</evidence>
<protein>
    <recommendedName>
        <fullName evidence="1">CHK kinase-like domain-containing protein</fullName>
    </recommendedName>
</protein>
<dbReference type="InterPro" id="IPR052961">
    <property type="entry name" value="Oxido-Kinase-like_Enzymes"/>
</dbReference>